<dbReference type="CDD" id="cd11541">
    <property type="entry name" value="NTP-PPase_u4"/>
    <property type="match status" value="1"/>
</dbReference>
<feature type="region of interest" description="Disordered" evidence="1">
    <location>
        <begin position="97"/>
        <end position="133"/>
    </location>
</feature>
<accession>A0A846YPR8</accession>
<dbReference type="InterPro" id="IPR011379">
    <property type="entry name" value="MazG-related_GP37"/>
</dbReference>
<feature type="domain" description="MazG C-terminal" evidence="2">
    <location>
        <begin position="127"/>
        <end position="314"/>
    </location>
</feature>
<keyword evidence="3" id="KW-0378">Hydrolase</keyword>
<proteinExistence type="predicted"/>
<dbReference type="EMBL" id="JAAXOT010000015">
    <property type="protein sequence ID" value="NKY59392.1"/>
    <property type="molecule type" value="Genomic_DNA"/>
</dbReference>
<evidence type="ECO:0000256" key="1">
    <source>
        <dbReference type="SAM" id="MobiDB-lite"/>
    </source>
</evidence>
<evidence type="ECO:0000259" key="2">
    <source>
        <dbReference type="Pfam" id="PF18722"/>
    </source>
</evidence>
<dbReference type="AlphaFoldDB" id="A0A846YPR8"/>
<dbReference type="Proteomes" id="UP000570678">
    <property type="component" value="Unassembled WGS sequence"/>
</dbReference>
<protein>
    <submittedName>
        <fullName evidence="3">Nucleoside triphosphate pyrophosphohydrolase family protein</fullName>
    </submittedName>
</protein>
<reference evidence="3 4" key="1">
    <citation type="submission" date="2020-04" db="EMBL/GenBank/DDBJ databases">
        <title>MicrobeNet Type strains.</title>
        <authorList>
            <person name="Nicholson A.C."/>
        </authorList>
    </citation>
    <scope>NUCLEOTIDE SEQUENCE [LARGE SCALE GENOMIC DNA]</scope>
    <source>
        <strain evidence="3 4">JCM 3332</strain>
    </source>
</reference>
<dbReference type="GO" id="GO:0016787">
    <property type="term" value="F:hydrolase activity"/>
    <property type="evidence" value="ECO:0007669"/>
    <property type="project" value="UniProtKB-KW"/>
</dbReference>
<organism evidence="3 4">
    <name type="scientific">Nocardia flavorosea</name>
    <dbReference type="NCBI Taxonomy" id="53429"/>
    <lineage>
        <taxon>Bacteria</taxon>
        <taxon>Bacillati</taxon>
        <taxon>Actinomycetota</taxon>
        <taxon>Actinomycetes</taxon>
        <taxon>Mycobacteriales</taxon>
        <taxon>Nocardiaceae</taxon>
        <taxon>Nocardia</taxon>
    </lineage>
</organism>
<comment type="caution">
    <text evidence="3">The sequence shown here is derived from an EMBL/GenBank/DDBJ whole genome shotgun (WGS) entry which is preliminary data.</text>
</comment>
<dbReference type="Pfam" id="PF18722">
    <property type="entry name" value="MazG_C"/>
    <property type="match status" value="1"/>
</dbReference>
<keyword evidence="4" id="KW-1185">Reference proteome</keyword>
<gene>
    <name evidence="3" type="ORF">HGA15_25200</name>
</gene>
<evidence type="ECO:0000313" key="3">
    <source>
        <dbReference type="EMBL" id="NKY59392.1"/>
    </source>
</evidence>
<sequence>MDFDEYQSEAWAYDQNQEDPERALTIALLGLGGEVGTLQTNQKKIVRDGSIHRDHHTVAVEDLGDILWYVADTATWLGVRLDEVASANLSKIASRWPRQASTLPTAQPRGPVRVPTAPVDRIGPARSFDTRDTPETQRLPRQLEVLIAPSPHSIEGQPPRVVPVSGERACGDPLGDNAYDEDGYRYHDVFHLAHLAILGWSPVMRALLKRKRKANPRVDDVEDGGRAIAIEEGLSAFVFEAAGRASYFAGATVVDSEILRLCRRMTANLEVGVCTEMEWEKAILDGFRAWRAVHEHGDAAVLCDLDARTLTVRPLTDAERRHHTHVCERAIAEKDMSKRLGDQQAASV</sequence>
<dbReference type="InterPro" id="IPR041407">
    <property type="entry name" value="MazG_C"/>
</dbReference>
<dbReference type="SUPFAM" id="SSF101386">
    <property type="entry name" value="all-alpha NTP pyrophosphatases"/>
    <property type="match status" value="1"/>
</dbReference>
<name>A0A846YPR8_9NOCA</name>
<dbReference type="Gene3D" id="1.10.287.1080">
    <property type="entry name" value="MazG-like"/>
    <property type="match status" value="1"/>
</dbReference>
<evidence type="ECO:0000313" key="4">
    <source>
        <dbReference type="Proteomes" id="UP000570678"/>
    </source>
</evidence>